<dbReference type="AlphaFoldDB" id="Q2LX47"/>
<dbReference type="Gene3D" id="3.30.1150.10">
    <property type="match status" value="1"/>
</dbReference>
<feature type="compositionally biased region" description="Basic and acidic residues" evidence="10">
    <location>
        <begin position="171"/>
        <end position="182"/>
    </location>
</feature>
<name>Q2LX47_SYNAS</name>
<comment type="subcellular location">
    <subcellularLocation>
        <location evidence="1">Cell inner membrane</location>
        <topology evidence="1">Single-pass membrane protein</topology>
        <orientation evidence="1">Periplasmic side</orientation>
    </subcellularLocation>
</comment>
<dbReference type="InterPro" id="IPR003538">
    <property type="entry name" value="TonB"/>
</dbReference>
<keyword evidence="7" id="KW-0653">Protein transport</keyword>
<evidence type="ECO:0000256" key="11">
    <source>
        <dbReference type="SAM" id="Phobius"/>
    </source>
</evidence>
<dbReference type="GO" id="GO:0015031">
    <property type="term" value="P:protein transport"/>
    <property type="evidence" value="ECO:0007669"/>
    <property type="project" value="UniProtKB-KW"/>
</dbReference>
<keyword evidence="14" id="KW-1185">Reference proteome</keyword>
<keyword evidence="3" id="KW-0813">Transport</keyword>
<keyword evidence="9 11" id="KW-0472">Membrane</keyword>
<evidence type="ECO:0000256" key="4">
    <source>
        <dbReference type="ARBA" id="ARBA00022475"/>
    </source>
</evidence>
<evidence type="ECO:0000256" key="2">
    <source>
        <dbReference type="ARBA" id="ARBA00006555"/>
    </source>
</evidence>
<keyword evidence="8 11" id="KW-1133">Transmembrane helix</keyword>
<evidence type="ECO:0000256" key="8">
    <source>
        <dbReference type="ARBA" id="ARBA00022989"/>
    </source>
</evidence>
<organism evidence="13 14">
    <name type="scientific">Syntrophus aciditrophicus (strain SB)</name>
    <dbReference type="NCBI Taxonomy" id="56780"/>
    <lineage>
        <taxon>Bacteria</taxon>
        <taxon>Pseudomonadati</taxon>
        <taxon>Thermodesulfobacteriota</taxon>
        <taxon>Syntrophia</taxon>
        <taxon>Syntrophales</taxon>
        <taxon>Syntrophaceae</taxon>
        <taxon>Syntrophus</taxon>
    </lineage>
</organism>
<dbReference type="PANTHER" id="PTHR33446">
    <property type="entry name" value="PROTEIN TONB-RELATED"/>
    <property type="match status" value="1"/>
</dbReference>
<dbReference type="EMBL" id="CP000252">
    <property type="protein sequence ID" value="ABC78654.1"/>
    <property type="molecule type" value="Genomic_DNA"/>
</dbReference>
<dbReference type="STRING" id="56780.SYN_01059"/>
<accession>Q2LX47</accession>
<sequence length="280" mass="30085">MSCAEAEAAMTITEEQIRLHKGMLLSLAIHIFCVASTLFFMTFSAQHPETVRVLLTLEPPGGGGGGEINQMKVPEKKVPSPPARQTHRREHPTRQLNTADFPPVMERTPVESMPDVPPILTEKPVEEMSPLANIAAPVMAASGGGKGAGSGSGLGSGTGTGSGTGIGSGAGRDEGSGQSRDSLESLKTRYLQEHFAYIRDLIMNNLTYPPMARKVGWQGKVRVSFVIRKDGRVEALKVVESSGHGILDKNVVETIRQVQPFPKPPVRAELVIPVVYMLKL</sequence>
<protein>
    <submittedName>
        <fullName evidence="13">TonB protein</fullName>
    </submittedName>
</protein>
<dbReference type="PRINTS" id="PR01374">
    <property type="entry name" value="TONBPROTEIN"/>
</dbReference>
<dbReference type="Pfam" id="PF03544">
    <property type="entry name" value="TonB_C"/>
    <property type="match status" value="1"/>
</dbReference>
<reference evidence="13 14" key="1">
    <citation type="journal article" date="2007" name="Proc. Natl. Acad. Sci. U.S.A.">
        <title>The genome of Syntrophus aciditrophicus: life at the thermodynamic limit of microbial growth.</title>
        <authorList>
            <person name="McInerney M.J."/>
            <person name="Rohlin L."/>
            <person name="Mouttaki H."/>
            <person name="Kim U."/>
            <person name="Krupp R.S."/>
            <person name="Rios-Hernandez L."/>
            <person name="Sieber J."/>
            <person name="Struchtemeyer C.G."/>
            <person name="Bhattacharyya A."/>
            <person name="Campbell J.W."/>
            <person name="Gunsalus R.P."/>
        </authorList>
    </citation>
    <scope>NUCLEOTIDE SEQUENCE [LARGE SCALE GENOMIC DNA]</scope>
    <source>
        <strain evidence="13 14">SB</strain>
    </source>
</reference>
<evidence type="ECO:0000256" key="3">
    <source>
        <dbReference type="ARBA" id="ARBA00022448"/>
    </source>
</evidence>
<feature type="transmembrane region" description="Helical" evidence="11">
    <location>
        <begin position="24"/>
        <end position="43"/>
    </location>
</feature>
<evidence type="ECO:0000259" key="12">
    <source>
        <dbReference type="PROSITE" id="PS52015"/>
    </source>
</evidence>
<evidence type="ECO:0000256" key="1">
    <source>
        <dbReference type="ARBA" id="ARBA00004383"/>
    </source>
</evidence>
<evidence type="ECO:0000256" key="5">
    <source>
        <dbReference type="ARBA" id="ARBA00022519"/>
    </source>
</evidence>
<keyword evidence="4" id="KW-1003">Cell membrane</keyword>
<dbReference type="eggNOG" id="COG0810">
    <property type="taxonomic scope" value="Bacteria"/>
</dbReference>
<comment type="similarity">
    <text evidence="2">Belongs to the TonB family.</text>
</comment>
<feature type="region of interest" description="Disordered" evidence="10">
    <location>
        <begin position="62"/>
        <end position="100"/>
    </location>
</feature>
<keyword evidence="6 11" id="KW-0812">Transmembrane</keyword>
<dbReference type="KEGG" id="sat:SYN_01059"/>
<evidence type="ECO:0000313" key="13">
    <source>
        <dbReference type="EMBL" id="ABC78654.1"/>
    </source>
</evidence>
<dbReference type="GO" id="GO:0031992">
    <property type="term" value="F:energy transducer activity"/>
    <property type="evidence" value="ECO:0007669"/>
    <property type="project" value="InterPro"/>
</dbReference>
<evidence type="ECO:0000313" key="14">
    <source>
        <dbReference type="Proteomes" id="UP000001933"/>
    </source>
</evidence>
<proteinExistence type="inferred from homology"/>
<dbReference type="GO" id="GO:0098797">
    <property type="term" value="C:plasma membrane protein complex"/>
    <property type="evidence" value="ECO:0007669"/>
    <property type="project" value="TreeGrafter"/>
</dbReference>
<evidence type="ECO:0000256" key="9">
    <source>
        <dbReference type="ARBA" id="ARBA00023136"/>
    </source>
</evidence>
<feature type="region of interest" description="Disordered" evidence="10">
    <location>
        <begin position="142"/>
        <end position="182"/>
    </location>
</feature>
<dbReference type="NCBIfam" id="TIGR01352">
    <property type="entry name" value="tonB_Cterm"/>
    <property type="match status" value="1"/>
</dbReference>
<dbReference type="PANTHER" id="PTHR33446:SF2">
    <property type="entry name" value="PROTEIN TONB"/>
    <property type="match status" value="1"/>
</dbReference>
<gene>
    <name evidence="13" type="ORF">SYN_01059</name>
</gene>
<dbReference type="HOGENOM" id="CLU_1064957_0_0_7"/>
<dbReference type="InterPro" id="IPR037682">
    <property type="entry name" value="TonB_C"/>
</dbReference>
<dbReference type="InterPro" id="IPR006260">
    <property type="entry name" value="TonB/TolA_C"/>
</dbReference>
<dbReference type="InParanoid" id="Q2LX47"/>
<dbReference type="Proteomes" id="UP000001933">
    <property type="component" value="Chromosome"/>
</dbReference>
<dbReference type="PROSITE" id="PS52015">
    <property type="entry name" value="TONB_CTD"/>
    <property type="match status" value="1"/>
</dbReference>
<dbReference type="SUPFAM" id="SSF74653">
    <property type="entry name" value="TolA/TonB C-terminal domain"/>
    <property type="match status" value="1"/>
</dbReference>
<keyword evidence="5" id="KW-0997">Cell inner membrane</keyword>
<dbReference type="GO" id="GO:0030288">
    <property type="term" value="C:outer membrane-bounded periplasmic space"/>
    <property type="evidence" value="ECO:0007669"/>
    <property type="project" value="InterPro"/>
</dbReference>
<feature type="compositionally biased region" description="Gly residues" evidence="10">
    <location>
        <begin position="142"/>
        <end position="170"/>
    </location>
</feature>
<dbReference type="InterPro" id="IPR051045">
    <property type="entry name" value="TonB-dependent_transducer"/>
</dbReference>
<dbReference type="GO" id="GO:0055085">
    <property type="term" value="P:transmembrane transport"/>
    <property type="evidence" value="ECO:0007669"/>
    <property type="project" value="InterPro"/>
</dbReference>
<dbReference type="GO" id="GO:0015891">
    <property type="term" value="P:siderophore transport"/>
    <property type="evidence" value="ECO:0007669"/>
    <property type="project" value="InterPro"/>
</dbReference>
<evidence type="ECO:0000256" key="10">
    <source>
        <dbReference type="SAM" id="MobiDB-lite"/>
    </source>
</evidence>
<evidence type="ECO:0000256" key="7">
    <source>
        <dbReference type="ARBA" id="ARBA00022927"/>
    </source>
</evidence>
<evidence type="ECO:0000256" key="6">
    <source>
        <dbReference type="ARBA" id="ARBA00022692"/>
    </source>
</evidence>
<feature type="domain" description="TonB C-terminal" evidence="12">
    <location>
        <begin position="193"/>
        <end position="280"/>
    </location>
</feature>